<accession>A0ABV9C531</accession>
<dbReference type="PANTHER" id="PTHR43847">
    <property type="entry name" value="BLL3993 PROTEIN"/>
    <property type="match status" value="1"/>
</dbReference>
<evidence type="ECO:0000313" key="7">
    <source>
        <dbReference type="Proteomes" id="UP001595961"/>
    </source>
</evidence>
<organism evidence="6 7">
    <name type="scientific">Dyella halodurans</name>
    <dbReference type="NCBI Taxonomy" id="1920171"/>
    <lineage>
        <taxon>Bacteria</taxon>
        <taxon>Pseudomonadati</taxon>
        <taxon>Pseudomonadota</taxon>
        <taxon>Gammaproteobacteria</taxon>
        <taxon>Lysobacterales</taxon>
        <taxon>Rhodanobacteraceae</taxon>
        <taxon>Dyella</taxon>
    </lineage>
</organism>
<dbReference type="Pfam" id="PF04191">
    <property type="entry name" value="PEMT"/>
    <property type="match status" value="1"/>
</dbReference>
<keyword evidence="7" id="KW-1185">Reference proteome</keyword>
<dbReference type="PANTHER" id="PTHR43847:SF1">
    <property type="entry name" value="BLL3993 PROTEIN"/>
    <property type="match status" value="1"/>
</dbReference>
<dbReference type="RefSeq" id="WP_266148483.1">
    <property type="nucleotide sequence ID" value="NZ_CP064028.1"/>
</dbReference>
<sequence>MAQKLFGQTFRLLLLWSLLFLPAGTWAWPQAWIFLGIFGGCGFAIGVWLLKTNPDLLAERMKSPLSHDQAPRDRAVIIAMVLCFFAWFVFMGLDARRFGWSHTPMWAQVLGALLIIGAFCGWAQVLRTNHFASVMIRLQKERAQTVISNGPYAVVRHPMYSYALLLMVGAPLLLGSLWGLLWLAVFVPLLALRIFGEEAMLMDGLAGYRDYAAQVRFRLVPGVW</sequence>
<comment type="caution">
    <text evidence="6">The sequence shown here is derived from an EMBL/GenBank/DDBJ whole genome shotgun (WGS) entry which is preliminary data.</text>
</comment>
<dbReference type="EC" id="2.1.1.100" evidence="6"/>
<feature type="transmembrane region" description="Helical" evidence="5">
    <location>
        <begin position="37"/>
        <end position="54"/>
    </location>
</feature>
<feature type="transmembrane region" description="Helical" evidence="5">
    <location>
        <begin position="105"/>
        <end position="126"/>
    </location>
</feature>
<dbReference type="GO" id="GO:0004671">
    <property type="term" value="F:protein C-terminal S-isoprenylcysteine carboxyl O-methyltransferase activity"/>
    <property type="evidence" value="ECO:0007669"/>
    <property type="project" value="UniProtKB-EC"/>
</dbReference>
<evidence type="ECO:0000256" key="2">
    <source>
        <dbReference type="ARBA" id="ARBA00022692"/>
    </source>
</evidence>
<reference evidence="7" key="1">
    <citation type="journal article" date="2019" name="Int. J. Syst. Evol. Microbiol.">
        <title>The Global Catalogue of Microorganisms (GCM) 10K type strain sequencing project: providing services to taxonomists for standard genome sequencing and annotation.</title>
        <authorList>
            <consortium name="The Broad Institute Genomics Platform"/>
            <consortium name="The Broad Institute Genome Sequencing Center for Infectious Disease"/>
            <person name="Wu L."/>
            <person name="Ma J."/>
        </authorList>
    </citation>
    <scope>NUCLEOTIDE SEQUENCE [LARGE SCALE GENOMIC DNA]</scope>
    <source>
        <strain evidence="7">CCM 4481</strain>
    </source>
</reference>
<protein>
    <submittedName>
        <fullName evidence="6">Methyltransferase family protein</fullName>
        <ecNumber evidence="6">2.1.1.100</ecNumber>
        <ecNumber evidence="6">2.1.1.334</ecNumber>
    </submittedName>
</protein>
<dbReference type="InterPro" id="IPR007318">
    <property type="entry name" value="Phopholipid_MeTrfase"/>
</dbReference>
<dbReference type="Proteomes" id="UP001595961">
    <property type="component" value="Unassembled WGS sequence"/>
</dbReference>
<keyword evidence="3 5" id="KW-1133">Transmembrane helix</keyword>
<dbReference type="EMBL" id="JBHSGA010000018">
    <property type="protein sequence ID" value="MFC4528189.1"/>
    <property type="molecule type" value="Genomic_DNA"/>
</dbReference>
<name>A0ABV9C531_9GAMM</name>
<dbReference type="EC" id="2.1.1.334" evidence="6"/>
<feature type="transmembrane region" description="Helical" evidence="5">
    <location>
        <begin position="75"/>
        <end position="93"/>
    </location>
</feature>
<evidence type="ECO:0000256" key="5">
    <source>
        <dbReference type="SAM" id="Phobius"/>
    </source>
</evidence>
<dbReference type="Gene3D" id="1.20.120.1630">
    <property type="match status" value="1"/>
</dbReference>
<keyword evidence="6" id="KW-0808">Transferase</keyword>
<gene>
    <name evidence="6" type="ORF">ACFO5W_16215</name>
</gene>
<evidence type="ECO:0000256" key="3">
    <source>
        <dbReference type="ARBA" id="ARBA00022989"/>
    </source>
</evidence>
<dbReference type="GO" id="GO:0032259">
    <property type="term" value="P:methylation"/>
    <property type="evidence" value="ECO:0007669"/>
    <property type="project" value="UniProtKB-KW"/>
</dbReference>
<keyword evidence="2 5" id="KW-0812">Transmembrane</keyword>
<evidence type="ECO:0000256" key="4">
    <source>
        <dbReference type="ARBA" id="ARBA00023136"/>
    </source>
</evidence>
<proteinExistence type="predicted"/>
<comment type="subcellular location">
    <subcellularLocation>
        <location evidence="1">Endomembrane system</location>
        <topology evidence="1">Multi-pass membrane protein</topology>
    </subcellularLocation>
</comment>
<evidence type="ECO:0000256" key="1">
    <source>
        <dbReference type="ARBA" id="ARBA00004127"/>
    </source>
</evidence>
<evidence type="ECO:0000313" key="6">
    <source>
        <dbReference type="EMBL" id="MFC4528189.1"/>
    </source>
</evidence>
<dbReference type="InterPro" id="IPR052527">
    <property type="entry name" value="Metal_cation-efflux_comp"/>
</dbReference>
<keyword evidence="4 5" id="KW-0472">Membrane</keyword>
<keyword evidence="6" id="KW-0489">Methyltransferase</keyword>
<feature type="transmembrane region" description="Helical" evidence="5">
    <location>
        <begin position="162"/>
        <end position="195"/>
    </location>
</feature>